<dbReference type="Gene3D" id="3.90.780.10">
    <property type="entry name" value="5'-Nucleotidase, C-terminal domain"/>
    <property type="match status" value="1"/>
</dbReference>
<dbReference type="InterPro" id="IPR036907">
    <property type="entry name" value="5'-Nucleotdase_C_sf"/>
</dbReference>
<keyword evidence="9 11" id="KW-0378">Hydrolase</keyword>
<name>A0A4S4BSB6_9BACI</name>
<dbReference type="AlphaFoldDB" id="A0A4S4BSB6"/>
<dbReference type="Proteomes" id="UP000310334">
    <property type="component" value="Unassembled WGS sequence"/>
</dbReference>
<evidence type="ECO:0000256" key="10">
    <source>
        <dbReference type="ARBA" id="ARBA00023268"/>
    </source>
</evidence>
<comment type="catalytic activity">
    <reaction evidence="2">
        <text>a nucleoside 2',3'-cyclic phosphate + H2O = a nucleoside 3'-phosphate + H(+)</text>
        <dbReference type="Rhea" id="RHEA:19621"/>
        <dbReference type="ChEBI" id="CHEBI:15377"/>
        <dbReference type="ChEBI" id="CHEBI:15378"/>
        <dbReference type="ChEBI" id="CHEBI:66949"/>
        <dbReference type="ChEBI" id="CHEBI:66954"/>
        <dbReference type="EC" id="3.1.4.16"/>
    </reaction>
</comment>
<evidence type="ECO:0000256" key="8">
    <source>
        <dbReference type="ARBA" id="ARBA00022741"/>
    </source>
</evidence>
<dbReference type="InterPro" id="IPR006146">
    <property type="entry name" value="5'-Nucleotdase_CS"/>
</dbReference>
<evidence type="ECO:0000256" key="1">
    <source>
        <dbReference type="ARBA" id="ARBA00000527"/>
    </source>
</evidence>
<dbReference type="GO" id="GO:0030288">
    <property type="term" value="C:outer membrane-bounded periplasmic space"/>
    <property type="evidence" value="ECO:0007669"/>
    <property type="project" value="TreeGrafter"/>
</dbReference>
<feature type="domain" description="Calcineurin-like phosphoesterase" evidence="12">
    <location>
        <begin position="7"/>
        <end position="239"/>
    </location>
</feature>
<dbReference type="SUPFAM" id="SSF55816">
    <property type="entry name" value="5'-nucleotidase (syn. UDP-sugar hydrolase), C-terminal domain"/>
    <property type="match status" value="1"/>
</dbReference>
<dbReference type="GO" id="GO:0000166">
    <property type="term" value="F:nucleotide binding"/>
    <property type="evidence" value="ECO:0007669"/>
    <property type="project" value="UniProtKB-KW"/>
</dbReference>
<sequence length="520" mass="58761">MTTVKLTILQTSDIHGNIFPHDYSTSTNHACGLGKISTIIKNERKKNNQLILIDNGDLLQGTPLTFHHVKKNKDKNNPMITVLNTLKYDAAVIGNHEFNYGLSVLQKAVQQSCFPWLSANILTNKTKSPLFGRPYIIKNIQDIKIAILGITTHYIPNWEDPRHIADIIFQDAFESAKKWVDYIKKVEKPDVMIVSYHGGIECDVLTEEPTEEHTGENQAYQICQQIEGIDVLFTGHQHRAITATINGVVVIQPSFNGKALGKVEIIINKEQKKTIVEKKASLLLADQVGTDDEILSLVMEDERQTQEWLDQPIGEVIGDMTIHDGFSLRLKEHPMIEFINKVQMDTAGVTISATALFHSDSPGFPKQITMRDIVANYIYPNTLKVIRISGKDMKDALEQSASYFILKDGIVDINPEFSVPKPQHYNYDMWEGIEYTIDLTKPAGSRIVNLTKNGVELLMDAYFDVVMNNYRAGGGGGYQMFKGKPVVKEIPIDMSELMAEYIMKRKTIKAEVNHNWKIIW</sequence>
<dbReference type="InterPro" id="IPR004843">
    <property type="entry name" value="Calcineurin-like_PHP"/>
</dbReference>
<evidence type="ECO:0000256" key="2">
    <source>
        <dbReference type="ARBA" id="ARBA00001730"/>
    </source>
</evidence>
<dbReference type="PANTHER" id="PTHR11575">
    <property type="entry name" value="5'-NUCLEOTIDASE-RELATED"/>
    <property type="match status" value="1"/>
</dbReference>
<comment type="similarity">
    <text evidence="5 11">Belongs to the 5'-nucleotidase family.</text>
</comment>
<gene>
    <name evidence="14" type="ORF">E6W99_18735</name>
</gene>
<keyword evidence="7" id="KW-0732">Signal</keyword>
<comment type="cofactor">
    <cofactor evidence="3">
        <name>a divalent metal cation</name>
        <dbReference type="ChEBI" id="CHEBI:60240"/>
    </cofactor>
</comment>
<evidence type="ECO:0000259" key="12">
    <source>
        <dbReference type="Pfam" id="PF00149"/>
    </source>
</evidence>
<proteinExistence type="inferred from homology"/>
<dbReference type="EMBL" id="SSNT01000015">
    <property type="protein sequence ID" value="THF77379.1"/>
    <property type="molecule type" value="Genomic_DNA"/>
</dbReference>
<dbReference type="OrthoDB" id="9775118at2"/>
<evidence type="ECO:0000256" key="9">
    <source>
        <dbReference type="ARBA" id="ARBA00022801"/>
    </source>
</evidence>
<dbReference type="PRINTS" id="PR01607">
    <property type="entry name" value="APYRASEFAMLY"/>
</dbReference>
<evidence type="ECO:0000256" key="6">
    <source>
        <dbReference type="ARBA" id="ARBA00022723"/>
    </source>
</evidence>
<dbReference type="InterPro" id="IPR041827">
    <property type="entry name" value="CpdB_N"/>
</dbReference>
<evidence type="ECO:0000256" key="5">
    <source>
        <dbReference type="ARBA" id="ARBA00006654"/>
    </source>
</evidence>
<dbReference type="CDD" id="cd07410">
    <property type="entry name" value="MPP_CpdB_N"/>
    <property type="match status" value="1"/>
</dbReference>
<dbReference type="InterPro" id="IPR029052">
    <property type="entry name" value="Metallo-depent_PP-like"/>
</dbReference>
<dbReference type="GO" id="GO:0046872">
    <property type="term" value="F:metal ion binding"/>
    <property type="evidence" value="ECO:0007669"/>
    <property type="project" value="UniProtKB-KW"/>
</dbReference>
<evidence type="ECO:0000313" key="14">
    <source>
        <dbReference type="EMBL" id="THF77379.1"/>
    </source>
</evidence>
<dbReference type="Pfam" id="PF00149">
    <property type="entry name" value="Metallophos"/>
    <property type="match status" value="1"/>
</dbReference>
<keyword evidence="8 11" id="KW-0547">Nucleotide-binding</keyword>
<feature type="domain" description="5'-Nucleotidase C-terminal" evidence="13">
    <location>
        <begin position="318"/>
        <end position="482"/>
    </location>
</feature>
<dbReference type="Gene3D" id="3.60.21.10">
    <property type="match status" value="1"/>
</dbReference>
<evidence type="ECO:0000256" key="4">
    <source>
        <dbReference type="ARBA" id="ARBA00004196"/>
    </source>
</evidence>
<evidence type="ECO:0000256" key="7">
    <source>
        <dbReference type="ARBA" id="ARBA00022729"/>
    </source>
</evidence>
<protein>
    <submittedName>
        <fullName evidence="14">Bifunctional metallophosphatase/5'-nucleotidase</fullName>
    </submittedName>
</protein>
<comment type="subcellular location">
    <subcellularLocation>
        <location evidence="4">Cell envelope</location>
    </subcellularLocation>
</comment>
<reference evidence="14 15" key="1">
    <citation type="submission" date="2019-04" db="EMBL/GenBank/DDBJ databases">
        <title>Bacillus sediminilitoris sp. nov., isolated from a tidal flat sediment on the East China Sea.</title>
        <authorList>
            <person name="Wei Y."/>
            <person name="Mao H."/>
            <person name="Fang J."/>
        </authorList>
    </citation>
    <scope>NUCLEOTIDE SEQUENCE [LARGE SCALE GENOMIC DNA]</scope>
    <source>
        <strain evidence="14 15">DSL-17</strain>
    </source>
</reference>
<comment type="caution">
    <text evidence="14">The sequence shown here is derived from an EMBL/GenBank/DDBJ whole genome shotgun (WGS) entry which is preliminary data.</text>
</comment>
<comment type="catalytic activity">
    <reaction evidence="1">
        <text>a ribonucleoside 3'-phosphate + H2O = a ribonucleoside + phosphate</text>
        <dbReference type="Rhea" id="RHEA:10144"/>
        <dbReference type="ChEBI" id="CHEBI:13197"/>
        <dbReference type="ChEBI" id="CHEBI:15377"/>
        <dbReference type="ChEBI" id="CHEBI:18254"/>
        <dbReference type="ChEBI" id="CHEBI:43474"/>
        <dbReference type="EC" id="3.1.3.6"/>
    </reaction>
</comment>
<dbReference type="GO" id="GO:0008254">
    <property type="term" value="F:3'-nucleotidase activity"/>
    <property type="evidence" value="ECO:0007669"/>
    <property type="project" value="UniProtKB-EC"/>
</dbReference>
<keyword evidence="10" id="KW-0511">Multifunctional enzyme</keyword>
<dbReference type="InterPro" id="IPR008334">
    <property type="entry name" value="5'-Nucleotdase_C"/>
</dbReference>
<evidence type="ECO:0000313" key="15">
    <source>
        <dbReference type="Proteomes" id="UP000310334"/>
    </source>
</evidence>
<dbReference type="GO" id="GO:0008663">
    <property type="term" value="F:2',3'-cyclic-nucleotide 2'-phosphodiesterase activity"/>
    <property type="evidence" value="ECO:0007669"/>
    <property type="project" value="UniProtKB-EC"/>
</dbReference>
<dbReference type="GO" id="GO:0009166">
    <property type="term" value="P:nucleotide catabolic process"/>
    <property type="evidence" value="ECO:0007669"/>
    <property type="project" value="InterPro"/>
</dbReference>
<keyword evidence="6" id="KW-0479">Metal-binding</keyword>
<dbReference type="SUPFAM" id="SSF56300">
    <property type="entry name" value="Metallo-dependent phosphatases"/>
    <property type="match status" value="1"/>
</dbReference>
<accession>A0A4S4BSB6</accession>
<dbReference type="PANTHER" id="PTHR11575:SF6">
    <property type="entry name" value="2',3'-CYCLIC-NUCLEOTIDE 2'-PHOSPHODIESTERASE_3'-NUCLEOTIDASE"/>
    <property type="match status" value="1"/>
</dbReference>
<dbReference type="PROSITE" id="PS00786">
    <property type="entry name" value="5_NUCLEOTIDASE_2"/>
    <property type="match status" value="1"/>
</dbReference>
<keyword evidence="15" id="KW-1185">Reference proteome</keyword>
<dbReference type="RefSeq" id="WP_136356655.1">
    <property type="nucleotide sequence ID" value="NZ_CP046266.1"/>
</dbReference>
<evidence type="ECO:0000256" key="3">
    <source>
        <dbReference type="ARBA" id="ARBA00001968"/>
    </source>
</evidence>
<dbReference type="InterPro" id="IPR006179">
    <property type="entry name" value="5_nucleotidase/apyrase"/>
</dbReference>
<dbReference type="Pfam" id="PF02872">
    <property type="entry name" value="5_nucleotid_C"/>
    <property type="match status" value="1"/>
</dbReference>
<evidence type="ECO:0000259" key="13">
    <source>
        <dbReference type="Pfam" id="PF02872"/>
    </source>
</evidence>
<organism evidence="14 15">
    <name type="scientific">Metabacillus sediminilitoris</name>
    <dbReference type="NCBI Taxonomy" id="2567941"/>
    <lineage>
        <taxon>Bacteria</taxon>
        <taxon>Bacillati</taxon>
        <taxon>Bacillota</taxon>
        <taxon>Bacilli</taxon>
        <taxon>Bacillales</taxon>
        <taxon>Bacillaceae</taxon>
        <taxon>Metabacillus</taxon>
    </lineage>
</organism>
<evidence type="ECO:0000256" key="11">
    <source>
        <dbReference type="RuleBase" id="RU362119"/>
    </source>
</evidence>